<keyword evidence="3" id="KW-1185">Reference proteome</keyword>
<gene>
    <name evidence="2" type="ORF">PCOR1329_LOCUS189</name>
</gene>
<name>A0ABN9P8H9_9DINO</name>
<proteinExistence type="predicted"/>
<feature type="chain" id="PRO_5045548032" evidence="1">
    <location>
        <begin position="17"/>
        <end position="194"/>
    </location>
</feature>
<feature type="signal peptide" evidence="1">
    <location>
        <begin position="1"/>
        <end position="16"/>
    </location>
</feature>
<evidence type="ECO:0000313" key="3">
    <source>
        <dbReference type="Proteomes" id="UP001189429"/>
    </source>
</evidence>
<protein>
    <submittedName>
        <fullName evidence="2">Uncharacterized protein</fullName>
    </submittedName>
</protein>
<sequence length="194" mass="20864">MMRVLTAAAALQLGSALVKFHAKEDHLLGNRPGASSQNNQEERFPEQVFMTDSKPAAQDETAVAIEAEMLEAMADAKAQLEVPITANAEVINKGEDGVHARLAQGGKELKKIEGTTAIQDEIAAEIEAEMLQAMADAQAWPEVSITGDKVHANLAQRFNERKKIVGKPAAQDEAAEIEKEILQAMADARLGPRA</sequence>
<dbReference type="EMBL" id="CAUYUJ010000015">
    <property type="protein sequence ID" value="CAK0788252.1"/>
    <property type="molecule type" value="Genomic_DNA"/>
</dbReference>
<comment type="caution">
    <text evidence="2">The sequence shown here is derived from an EMBL/GenBank/DDBJ whole genome shotgun (WGS) entry which is preliminary data.</text>
</comment>
<evidence type="ECO:0000313" key="2">
    <source>
        <dbReference type="EMBL" id="CAK0788252.1"/>
    </source>
</evidence>
<dbReference type="Proteomes" id="UP001189429">
    <property type="component" value="Unassembled WGS sequence"/>
</dbReference>
<reference evidence="2" key="1">
    <citation type="submission" date="2023-10" db="EMBL/GenBank/DDBJ databases">
        <authorList>
            <person name="Chen Y."/>
            <person name="Shah S."/>
            <person name="Dougan E. K."/>
            <person name="Thang M."/>
            <person name="Chan C."/>
        </authorList>
    </citation>
    <scope>NUCLEOTIDE SEQUENCE [LARGE SCALE GENOMIC DNA]</scope>
</reference>
<keyword evidence="1" id="KW-0732">Signal</keyword>
<accession>A0ABN9P8H9</accession>
<organism evidence="2 3">
    <name type="scientific">Prorocentrum cordatum</name>
    <dbReference type="NCBI Taxonomy" id="2364126"/>
    <lineage>
        <taxon>Eukaryota</taxon>
        <taxon>Sar</taxon>
        <taxon>Alveolata</taxon>
        <taxon>Dinophyceae</taxon>
        <taxon>Prorocentrales</taxon>
        <taxon>Prorocentraceae</taxon>
        <taxon>Prorocentrum</taxon>
    </lineage>
</organism>
<evidence type="ECO:0000256" key="1">
    <source>
        <dbReference type="SAM" id="SignalP"/>
    </source>
</evidence>